<dbReference type="Gene3D" id="1.20.5.4130">
    <property type="match status" value="1"/>
</dbReference>
<evidence type="ECO:0000256" key="1">
    <source>
        <dbReference type="ARBA" id="ARBA00008894"/>
    </source>
</evidence>
<evidence type="ECO:0000256" key="5">
    <source>
        <dbReference type="ARBA" id="ARBA00022821"/>
    </source>
</evidence>
<accession>A0A833RBI4</accession>
<dbReference type="GO" id="GO:0006952">
    <property type="term" value="P:defense response"/>
    <property type="evidence" value="ECO:0007669"/>
    <property type="project" value="UniProtKB-KW"/>
</dbReference>
<organism evidence="8 9">
    <name type="scientific">Carex littledalei</name>
    <dbReference type="NCBI Taxonomy" id="544730"/>
    <lineage>
        <taxon>Eukaryota</taxon>
        <taxon>Viridiplantae</taxon>
        <taxon>Streptophyta</taxon>
        <taxon>Embryophyta</taxon>
        <taxon>Tracheophyta</taxon>
        <taxon>Spermatophyta</taxon>
        <taxon>Magnoliopsida</taxon>
        <taxon>Liliopsida</taxon>
        <taxon>Poales</taxon>
        <taxon>Cyperaceae</taxon>
        <taxon>Cyperoideae</taxon>
        <taxon>Cariceae</taxon>
        <taxon>Carex</taxon>
        <taxon>Carex subgen. Euthyceras</taxon>
    </lineage>
</organism>
<comment type="similarity">
    <text evidence="1">Belongs to the disease resistance NB-LRR family.</text>
</comment>
<gene>
    <name evidence="8" type="ORF">FCM35_KLT17231</name>
</gene>
<keyword evidence="9" id="KW-1185">Reference proteome</keyword>
<dbReference type="AlphaFoldDB" id="A0A833RBI4"/>
<dbReference type="PANTHER" id="PTHR36766">
    <property type="entry name" value="PLANT BROAD-SPECTRUM MILDEW RESISTANCE PROTEIN RPW8"/>
    <property type="match status" value="1"/>
</dbReference>
<evidence type="ECO:0000256" key="2">
    <source>
        <dbReference type="ARBA" id="ARBA00022614"/>
    </source>
</evidence>
<feature type="domain" description="Disease resistance N-terminal" evidence="7">
    <location>
        <begin position="16"/>
        <end position="105"/>
    </location>
</feature>
<evidence type="ECO:0000256" key="6">
    <source>
        <dbReference type="ARBA" id="ARBA00022840"/>
    </source>
</evidence>
<evidence type="ECO:0000259" key="7">
    <source>
        <dbReference type="Pfam" id="PF18052"/>
    </source>
</evidence>
<keyword evidence="6" id="KW-0067">ATP-binding</keyword>
<dbReference type="InterPro" id="IPR041118">
    <property type="entry name" value="Rx_N"/>
</dbReference>
<keyword evidence="3" id="KW-0677">Repeat</keyword>
<dbReference type="EMBL" id="SWLB01000005">
    <property type="protein sequence ID" value="KAF3338394.1"/>
    <property type="molecule type" value="Genomic_DNA"/>
</dbReference>
<dbReference type="Proteomes" id="UP000623129">
    <property type="component" value="Unassembled WGS sequence"/>
</dbReference>
<dbReference type="PANTHER" id="PTHR36766:SF30">
    <property type="entry name" value="TIR-NBS TYPE DISEASE RESISTANCE PROTEIN-RELATED"/>
    <property type="match status" value="1"/>
</dbReference>
<name>A0A833RBI4_9POAL</name>
<dbReference type="Pfam" id="PF18052">
    <property type="entry name" value="Rx_N"/>
    <property type="match status" value="1"/>
</dbReference>
<dbReference type="OrthoDB" id="666944at2759"/>
<evidence type="ECO:0000256" key="4">
    <source>
        <dbReference type="ARBA" id="ARBA00022741"/>
    </source>
</evidence>
<keyword evidence="4" id="KW-0547">Nucleotide-binding</keyword>
<evidence type="ECO:0000313" key="8">
    <source>
        <dbReference type="EMBL" id="KAF3338394.1"/>
    </source>
</evidence>
<dbReference type="SUPFAM" id="SSF52058">
    <property type="entry name" value="L domain-like"/>
    <property type="match status" value="1"/>
</dbReference>
<evidence type="ECO:0000256" key="3">
    <source>
        <dbReference type="ARBA" id="ARBA00022737"/>
    </source>
</evidence>
<evidence type="ECO:0000313" key="9">
    <source>
        <dbReference type="Proteomes" id="UP000623129"/>
    </source>
</evidence>
<sequence length="458" mass="52191">MAGLELLVGGWFATPVIKSVIEKAHKYLGANYEFQKDTQGMVEELTNTLLLCQATVTEAEKGEIINNPAVGDWLRRLKLAVYDAEDVLDNIEAQYIKEEVQGKNKVRKLASSSLSLVRHVVLSENNHKGLKKDARVREFFPLLSKLTISNNETLREAPLHLFSLSLKKLTIDGCNSLVSLENSIHHLSCLTHLELCNSSTSVSFDPLDMLLLEDINLENCSELKIEGDLHSLIHLKRLKLVNCSNLLSKYSTKNQQKGKGLQVHQEGLPSLTHIEADHSLLHHEYHLILGRLPSLRVLNFKNSEFTRFTNHQILWFQELTALQEIHFSNCEFGHLPASLTQLSSLKKMELISCTKLESLSDSMPPNLQELFIDNCSKNLVRLCNAYPWQPTIISLGILIHIDHYKNYKEKFPFYPTAHSVRSMTIQKQQISDAIGQQTCASCHKRFKRRALVLRNWWP</sequence>
<keyword evidence="5" id="KW-0611">Plant defense</keyword>
<protein>
    <submittedName>
        <fullName evidence="8">Putative disease resistance protein RGA3</fullName>
    </submittedName>
</protein>
<dbReference type="Gene3D" id="3.80.10.10">
    <property type="entry name" value="Ribonuclease Inhibitor"/>
    <property type="match status" value="1"/>
</dbReference>
<comment type="caution">
    <text evidence="8">The sequence shown here is derived from an EMBL/GenBank/DDBJ whole genome shotgun (WGS) entry which is preliminary data.</text>
</comment>
<reference evidence="8" key="1">
    <citation type="submission" date="2020-01" db="EMBL/GenBank/DDBJ databases">
        <title>Genome sequence of Kobresia littledalei, the first chromosome-level genome in the family Cyperaceae.</title>
        <authorList>
            <person name="Qu G."/>
        </authorList>
    </citation>
    <scope>NUCLEOTIDE SEQUENCE</scope>
    <source>
        <strain evidence="8">C.B.Clarke</strain>
        <tissue evidence="8">Leaf</tissue>
    </source>
</reference>
<keyword evidence="2" id="KW-0433">Leucine-rich repeat</keyword>
<dbReference type="InterPro" id="IPR032675">
    <property type="entry name" value="LRR_dom_sf"/>
</dbReference>
<dbReference type="GO" id="GO:0005524">
    <property type="term" value="F:ATP binding"/>
    <property type="evidence" value="ECO:0007669"/>
    <property type="project" value="UniProtKB-KW"/>
</dbReference>
<proteinExistence type="inferred from homology"/>